<dbReference type="OrthoDB" id="3211287at2"/>
<keyword evidence="4" id="KW-1185">Reference proteome</keyword>
<protein>
    <submittedName>
        <fullName evidence="3">Uncharacterized protein</fullName>
    </submittedName>
</protein>
<dbReference type="Pfam" id="PF05949">
    <property type="entry name" value="DUF881"/>
    <property type="match status" value="1"/>
</dbReference>
<sequence>MTESDDRAPEDLDELESQQHAPDAIGHDEADVDAAGPELVEPEVVEPEVEAEVVEPEVVEPEVAEPEVVEPENTGSPGPEAGGAVIAGRDDGWVVLGRALRPRATRAQLLAGLLCAALGFAVVVQVRQTDESTLSSLRQEDLVRILDETTERGDALREEITDLRGELDELVSGSDRQQAALDALRRSAVTQGILSGRLPAEGPGVRVDVVDPDGGLEPITMLNLLEELRNAGAEAIQLGDQRVTASSAFTGSRGHLQLDGQELSSPYTWYAIGDSQTLSIALQIPGGALATVRGDGATGAVTALDKVEITAVRDLPDPQYASAVTPSGE</sequence>
<evidence type="ECO:0000313" key="3">
    <source>
        <dbReference type="EMBL" id="GEL93553.1"/>
    </source>
</evidence>
<dbReference type="Proteomes" id="UP000321720">
    <property type="component" value="Unassembled WGS sequence"/>
</dbReference>
<feature type="compositionally biased region" description="Acidic residues" evidence="2">
    <location>
        <begin position="40"/>
        <end position="70"/>
    </location>
</feature>
<comment type="caution">
    <text evidence="3">The sequence shown here is derived from an EMBL/GenBank/DDBJ whole genome shotgun (WGS) entry which is preliminary data.</text>
</comment>
<dbReference type="AlphaFoldDB" id="A0A511J771"/>
<comment type="similarity">
    <text evidence="1">Belongs to the UPF0749 family.</text>
</comment>
<proteinExistence type="inferred from homology"/>
<dbReference type="PANTHER" id="PTHR37313:SF2">
    <property type="entry name" value="UPF0749 PROTEIN YLXX"/>
    <property type="match status" value="1"/>
</dbReference>
<dbReference type="PANTHER" id="PTHR37313">
    <property type="entry name" value="UPF0749 PROTEIN RV1825"/>
    <property type="match status" value="1"/>
</dbReference>
<dbReference type="InterPro" id="IPR010273">
    <property type="entry name" value="DUF881"/>
</dbReference>
<dbReference type="GO" id="GO:0005886">
    <property type="term" value="C:plasma membrane"/>
    <property type="evidence" value="ECO:0007669"/>
    <property type="project" value="TreeGrafter"/>
</dbReference>
<gene>
    <name evidence="3" type="ORF">CCO02nite_02110</name>
</gene>
<evidence type="ECO:0000313" key="4">
    <source>
        <dbReference type="Proteomes" id="UP000321720"/>
    </source>
</evidence>
<organism evidence="3 4">
    <name type="scientific">Cellulomonas composti</name>
    <dbReference type="NCBI Taxonomy" id="266130"/>
    <lineage>
        <taxon>Bacteria</taxon>
        <taxon>Bacillati</taxon>
        <taxon>Actinomycetota</taxon>
        <taxon>Actinomycetes</taxon>
        <taxon>Micrococcales</taxon>
        <taxon>Cellulomonadaceae</taxon>
        <taxon>Cellulomonas</taxon>
    </lineage>
</organism>
<accession>A0A511J771</accession>
<feature type="compositionally biased region" description="Basic and acidic residues" evidence="2">
    <location>
        <begin position="1"/>
        <end position="10"/>
    </location>
</feature>
<name>A0A511J771_9CELL</name>
<dbReference type="Gene3D" id="3.30.70.1880">
    <property type="entry name" value="Protein of unknown function DUF881"/>
    <property type="match status" value="1"/>
</dbReference>
<dbReference type="RefSeq" id="WP_146841132.1">
    <property type="nucleotide sequence ID" value="NZ_BJWG01000001.1"/>
</dbReference>
<reference evidence="3 4" key="1">
    <citation type="submission" date="2019-07" db="EMBL/GenBank/DDBJ databases">
        <title>Whole genome shotgun sequence of Cellulomonas composti NBRC 100758.</title>
        <authorList>
            <person name="Hosoyama A."/>
            <person name="Uohara A."/>
            <person name="Ohji S."/>
            <person name="Ichikawa N."/>
        </authorList>
    </citation>
    <scope>NUCLEOTIDE SEQUENCE [LARGE SCALE GENOMIC DNA]</scope>
    <source>
        <strain evidence="3 4">NBRC 100758</strain>
    </source>
</reference>
<dbReference type="EMBL" id="BJWG01000001">
    <property type="protein sequence ID" value="GEL93553.1"/>
    <property type="molecule type" value="Genomic_DNA"/>
</dbReference>
<evidence type="ECO:0000256" key="2">
    <source>
        <dbReference type="SAM" id="MobiDB-lite"/>
    </source>
</evidence>
<evidence type="ECO:0000256" key="1">
    <source>
        <dbReference type="ARBA" id="ARBA00009108"/>
    </source>
</evidence>
<feature type="region of interest" description="Disordered" evidence="2">
    <location>
        <begin position="1"/>
        <end position="85"/>
    </location>
</feature>